<dbReference type="InterPro" id="IPR000008">
    <property type="entry name" value="C2_dom"/>
</dbReference>
<sequence>MEITFVQGNNWPKADVIQWCDPYVIMKYTEEGSPKVFKTSVQKNTSEPKWDQSIEVKELSGELVFECWDWDRMNSDDLLGTVKVPIPDFQEPEKTVTLVVVLDESYKKKRKNNNMETTITITFKHSNVKTPTKVNSLQETLKQEEEKKRIYLKDYIPVLKNFTGKTDFSLLFSSDIFSIDPEVLHTKIYGKRNLMLLIITENGCSFGSFNEQSILGDAEGNDDISKDDNGCIFSIVGPMSDPTRFNVKNPNATSLCLFNGKSQSQDVIIGVNGAFYIKKDKSVYELPSIGDYYDIGGSHSVLLGQFYPITFPISKFLVLQWN</sequence>
<dbReference type="PANTHER" id="PTHR45911:SF4">
    <property type="entry name" value="MULTIPLE C2 AND TRANSMEMBRANE DOMAIN-CONTAINING PROTEIN"/>
    <property type="match status" value="1"/>
</dbReference>
<dbReference type="EMBL" id="BDEQ01000001">
    <property type="protein sequence ID" value="GAT98647.1"/>
    <property type="molecule type" value="Genomic_DNA"/>
</dbReference>
<dbReference type="PROSITE" id="PS50004">
    <property type="entry name" value="C2"/>
    <property type="match status" value="1"/>
</dbReference>
<accession>A0A5K1TXM5</accession>
<dbReference type="OMA" id="GQITFEC"/>
<evidence type="ECO:0000256" key="1">
    <source>
        <dbReference type="ARBA" id="ARBA00022723"/>
    </source>
</evidence>
<dbReference type="Pfam" id="PF07534">
    <property type="entry name" value="TLD"/>
    <property type="match status" value="1"/>
</dbReference>
<evidence type="ECO:0000256" key="2">
    <source>
        <dbReference type="ARBA" id="ARBA00022837"/>
    </source>
</evidence>
<dbReference type="InterPro" id="IPR006571">
    <property type="entry name" value="TLDc_dom"/>
</dbReference>
<reference evidence="4 5" key="1">
    <citation type="submission" date="2016-05" db="EMBL/GenBank/DDBJ databases">
        <title>First whole genome sequencing of Entamoeba histolytica HM1:IMSS-clone-6.</title>
        <authorList>
            <person name="Mukherjee Avik.K."/>
            <person name="Izumyama S."/>
            <person name="Nakada-Tsukui K."/>
            <person name="Nozaki T."/>
        </authorList>
    </citation>
    <scope>NUCLEOTIDE SEQUENCE [LARGE SCALE GENOMIC DNA]</scope>
    <source>
        <strain evidence="4 5">HM1:IMSS clone 6</strain>
    </source>
</reference>
<dbReference type="VEuPathDB" id="AmoebaDB:EHI5A_065100"/>
<dbReference type="VEuPathDB" id="AmoebaDB:EHI_069950"/>
<dbReference type="Proteomes" id="UP000078387">
    <property type="component" value="Unassembled WGS sequence"/>
</dbReference>
<evidence type="ECO:0000313" key="5">
    <source>
        <dbReference type="Proteomes" id="UP000078387"/>
    </source>
</evidence>
<organism evidence="4 5">
    <name type="scientific">Entamoeba histolytica</name>
    <dbReference type="NCBI Taxonomy" id="5759"/>
    <lineage>
        <taxon>Eukaryota</taxon>
        <taxon>Amoebozoa</taxon>
        <taxon>Evosea</taxon>
        <taxon>Archamoebae</taxon>
        <taxon>Mastigamoebida</taxon>
        <taxon>Entamoebidae</taxon>
        <taxon>Entamoeba</taxon>
    </lineage>
</organism>
<keyword evidence="1" id="KW-0479">Metal-binding</keyword>
<dbReference type="GO" id="GO:0016020">
    <property type="term" value="C:membrane"/>
    <property type="evidence" value="ECO:0007669"/>
    <property type="project" value="TreeGrafter"/>
</dbReference>
<dbReference type="VEuPathDB" id="AmoebaDB:EHI8A_056300"/>
<dbReference type="SUPFAM" id="SSF49562">
    <property type="entry name" value="C2 domain (Calcium/lipid-binding domain, CaLB)"/>
    <property type="match status" value="1"/>
</dbReference>
<feature type="domain" description="C2" evidence="3">
    <location>
        <begin position="1"/>
        <end position="100"/>
    </location>
</feature>
<gene>
    <name evidence="4" type="ORF">CL6EHI_069950</name>
</gene>
<evidence type="ECO:0000259" key="3">
    <source>
        <dbReference type="PROSITE" id="PS50004"/>
    </source>
</evidence>
<dbReference type="SMART" id="SM00239">
    <property type="entry name" value="C2"/>
    <property type="match status" value="1"/>
</dbReference>
<name>A0A5K1TXM5_ENTHI</name>
<dbReference type="Gene3D" id="2.60.40.150">
    <property type="entry name" value="C2 domain"/>
    <property type="match status" value="1"/>
</dbReference>
<dbReference type="Pfam" id="PF00168">
    <property type="entry name" value="C2"/>
    <property type="match status" value="1"/>
</dbReference>
<dbReference type="GO" id="GO:0005509">
    <property type="term" value="F:calcium ion binding"/>
    <property type="evidence" value="ECO:0007669"/>
    <property type="project" value="TreeGrafter"/>
</dbReference>
<protein>
    <submittedName>
        <fullName evidence="4">C2 domain containing protein</fullName>
    </submittedName>
</protein>
<dbReference type="InterPro" id="IPR035892">
    <property type="entry name" value="C2_domain_sf"/>
</dbReference>
<evidence type="ECO:0000313" key="4">
    <source>
        <dbReference type="EMBL" id="GAT98647.1"/>
    </source>
</evidence>
<dbReference type="AlphaFoldDB" id="A0A5K1TXM5"/>
<dbReference type="PANTHER" id="PTHR45911">
    <property type="entry name" value="C2 DOMAIN-CONTAINING PROTEIN"/>
    <property type="match status" value="1"/>
</dbReference>
<comment type="caution">
    <text evidence="4">The sequence shown here is derived from an EMBL/GenBank/DDBJ whole genome shotgun (WGS) entry which is preliminary data.</text>
</comment>
<proteinExistence type="predicted"/>
<keyword evidence="2" id="KW-0106">Calcium</keyword>
<dbReference type="VEuPathDB" id="AmoebaDB:EHI7A_044650"/>
<dbReference type="VEuPathDB" id="AmoebaDB:KM1_067380"/>